<dbReference type="KEGG" id="oac:Oscil6304_5575"/>
<gene>
    <name evidence="1" type="ORF">Oscil6304_5575</name>
</gene>
<proteinExistence type="predicted"/>
<dbReference type="EMBL" id="CP003607">
    <property type="protein sequence ID" value="AFY85058.1"/>
    <property type="molecule type" value="Genomic_DNA"/>
</dbReference>
<dbReference type="InParanoid" id="K9TRM0"/>
<evidence type="ECO:0000313" key="2">
    <source>
        <dbReference type="Proteomes" id="UP000010367"/>
    </source>
</evidence>
<dbReference type="Proteomes" id="UP000010367">
    <property type="component" value="Chromosome"/>
</dbReference>
<reference evidence="1 2" key="1">
    <citation type="submission" date="2012-06" db="EMBL/GenBank/DDBJ databases">
        <title>Finished chromosome of genome of Oscillatoria acuminata PCC 6304.</title>
        <authorList>
            <consortium name="US DOE Joint Genome Institute"/>
            <person name="Gugger M."/>
            <person name="Coursin T."/>
            <person name="Rippka R."/>
            <person name="Tandeau De Marsac N."/>
            <person name="Huntemann M."/>
            <person name="Wei C.-L."/>
            <person name="Han J."/>
            <person name="Detter J.C."/>
            <person name="Han C."/>
            <person name="Tapia R."/>
            <person name="Davenport K."/>
            <person name="Daligault H."/>
            <person name="Erkkila T."/>
            <person name="Gu W."/>
            <person name="Munk A.C.C."/>
            <person name="Teshima H."/>
            <person name="Xu Y."/>
            <person name="Chain P."/>
            <person name="Chen A."/>
            <person name="Krypides N."/>
            <person name="Mavromatis K."/>
            <person name="Markowitz V."/>
            <person name="Szeto E."/>
            <person name="Ivanova N."/>
            <person name="Mikhailova N."/>
            <person name="Ovchinnikova G."/>
            <person name="Pagani I."/>
            <person name="Pati A."/>
            <person name="Goodwin L."/>
            <person name="Peters L."/>
            <person name="Pitluck S."/>
            <person name="Woyke T."/>
            <person name="Kerfeld C."/>
        </authorList>
    </citation>
    <scope>NUCLEOTIDE SEQUENCE [LARGE SCALE GENOMIC DNA]</scope>
    <source>
        <strain evidence="1 2">PCC 6304</strain>
    </source>
</reference>
<keyword evidence="2" id="KW-1185">Reference proteome</keyword>
<name>K9TRM0_9CYAN</name>
<organism evidence="1 2">
    <name type="scientific">Oscillatoria acuminata PCC 6304</name>
    <dbReference type="NCBI Taxonomy" id="56110"/>
    <lineage>
        <taxon>Bacteria</taxon>
        <taxon>Bacillati</taxon>
        <taxon>Cyanobacteriota</taxon>
        <taxon>Cyanophyceae</taxon>
        <taxon>Oscillatoriophycideae</taxon>
        <taxon>Oscillatoriales</taxon>
        <taxon>Oscillatoriaceae</taxon>
        <taxon>Oscillatoria</taxon>
    </lineage>
</organism>
<dbReference type="HOGENOM" id="CLU_3409789_0_0_3"/>
<evidence type="ECO:0000313" key="1">
    <source>
        <dbReference type="EMBL" id="AFY85058.1"/>
    </source>
</evidence>
<protein>
    <submittedName>
        <fullName evidence="1">Uncharacterized protein</fullName>
    </submittedName>
</protein>
<sequence length="29" mass="3330">MEEMGEMGETAIEMGEMGETYNLPFAHFF</sequence>
<accession>K9TRM0</accession>
<dbReference type="AlphaFoldDB" id="K9TRM0"/>